<name>A0A5S9XIX3_ARATH</name>
<dbReference type="Proteomes" id="UP000434276">
    <property type="component" value="Unassembled WGS sequence"/>
</dbReference>
<dbReference type="ExpressionAtlas" id="A0A5S9XIX3">
    <property type="expression patterns" value="baseline and differential"/>
</dbReference>
<dbReference type="OrthoDB" id="10268360at2759"/>
<proteinExistence type="predicted"/>
<organism evidence="2 3">
    <name type="scientific">Arabidopsis thaliana</name>
    <name type="common">Mouse-ear cress</name>
    <dbReference type="NCBI Taxonomy" id="3702"/>
    <lineage>
        <taxon>Eukaryota</taxon>
        <taxon>Viridiplantae</taxon>
        <taxon>Streptophyta</taxon>
        <taxon>Embryophyta</taxon>
        <taxon>Tracheophyta</taxon>
        <taxon>Spermatophyta</taxon>
        <taxon>Magnoliopsida</taxon>
        <taxon>eudicotyledons</taxon>
        <taxon>Gunneridae</taxon>
        <taxon>Pentapetalae</taxon>
        <taxon>rosids</taxon>
        <taxon>malvids</taxon>
        <taxon>Brassicales</taxon>
        <taxon>Brassicaceae</taxon>
        <taxon>Camelineae</taxon>
        <taxon>Arabidopsis</taxon>
    </lineage>
</organism>
<dbReference type="RefSeq" id="NP_001319709.1">
    <property type="nucleotide sequence ID" value="NM_001339364.1"/>
</dbReference>
<gene>
    <name evidence="1" type="ordered locus">At3g48346</name>
    <name evidence="2" type="ORF">C24_LOCUS15057</name>
</gene>
<dbReference type="GeneID" id="6240468"/>
<evidence type="ECO:0000313" key="3">
    <source>
        <dbReference type="Proteomes" id="UP000434276"/>
    </source>
</evidence>
<accession>A0A5S9XIX3</accession>
<dbReference type="AlphaFoldDB" id="A0A5S9XIX3"/>
<evidence type="ECO:0000313" key="1">
    <source>
        <dbReference type="Araport" id="AT3G48346"/>
    </source>
</evidence>
<protein>
    <submittedName>
        <fullName evidence="2">Uncharacterized protein</fullName>
    </submittedName>
</protein>
<dbReference type="KEGG" id="ath:AT3G48346"/>
<dbReference type="EMBL" id="CACSHJ010000089">
    <property type="protein sequence ID" value="CAA0385029.1"/>
    <property type="molecule type" value="Genomic_DNA"/>
</dbReference>
<dbReference type="SMR" id="A0A5S9XIX3"/>
<sequence>MCANQFLTRDSDLLITCVHGILRDVFGLWSTLNGKNLMLVCLVCCMYHGKIL</sequence>
<dbReference type="Araport" id="AT3G48346"/>
<reference evidence="2 3" key="1">
    <citation type="submission" date="2019-12" db="EMBL/GenBank/DDBJ databases">
        <authorList>
            <person name="Jiao W.-B."/>
            <person name="Schneeberger K."/>
        </authorList>
    </citation>
    <scope>NUCLEOTIDE SEQUENCE [LARGE SCALE GENOMIC DNA]</scope>
    <source>
        <strain evidence="3">cv. C24</strain>
    </source>
</reference>
<evidence type="ECO:0000313" key="2">
    <source>
        <dbReference type="EMBL" id="CAA0385029.1"/>
    </source>
</evidence>